<keyword evidence="6" id="KW-1185">Reference proteome</keyword>
<dbReference type="Pfam" id="PF19040">
    <property type="entry name" value="SGNH"/>
    <property type="match status" value="1"/>
</dbReference>
<keyword evidence="2" id="KW-0812">Transmembrane</keyword>
<keyword evidence="2" id="KW-1133">Transmembrane helix</keyword>
<evidence type="ECO:0000313" key="5">
    <source>
        <dbReference type="EMBL" id="GGD35751.1"/>
    </source>
</evidence>
<evidence type="ECO:0000256" key="2">
    <source>
        <dbReference type="SAM" id="Phobius"/>
    </source>
</evidence>
<dbReference type="AlphaFoldDB" id="A0A916Y9L8"/>
<dbReference type="GO" id="GO:0009103">
    <property type="term" value="P:lipopolysaccharide biosynthetic process"/>
    <property type="evidence" value="ECO:0007669"/>
    <property type="project" value="TreeGrafter"/>
</dbReference>
<feature type="transmembrane region" description="Helical" evidence="2">
    <location>
        <begin position="92"/>
        <end position="111"/>
    </location>
</feature>
<dbReference type="InterPro" id="IPR050879">
    <property type="entry name" value="Acyltransferase_3"/>
</dbReference>
<comment type="caution">
    <text evidence="5">The sequence shown here is derived from an EMBL/GenBank/DDBJ whole genome shotgun (WGS) entry which is preliminary data.</text>
</comment>
<evidence type="ECO:0000259" key="3">
    <source>
        <dbReference type="Pfam" id="PF01757"/>
    </source>
</evidence>
<dbReference type="PANTHER" id="PTHR23028">
    <property type="entry name" value="ACETYLTRANSFERASE"/>
    <property type="match status" value="1"/>
</dbReference>
<feature type="transmembrane region" description="Helical" evidence="2">
    <location>
        <begin position="186"/>
        <end position="203"/>
    </location>
</feature>
<name>A0A916Y9L8_9MICO</name>
<evidence type="ECO:0000313" key="6">
    <source>
        <dbReference type="Proteomes" id="UP000633205"/>
    </source>
</evidence>
<accession>A0A916Y9L8</accession>
<keyword evidence="5" id="KW-0012">Acyltransferase</keyword>
<dbReference type="PANTHER" id="PTHR23028:SF53">
    <property type="entry name" value="ACYL_TRANSF_3 DOMAIN-CONTAINING PROTEIN"/>
    <property type="match status" value="1"/>
</dbReference>
<feature type="region of interest" description="Disordered" evidence="1">
    <location>
        <begin position="1"/>
        <end position="24"/>
    </location>
</feature>
<keyword evidence="5" id="KW-0808">Transferase</keyword>
<feature type="transmembrane region" description="Helical" evidence="2">
    <location>
        <begin position="374"/>
        <end position="399"/>
    </location>
</feature>
<evidence type="ECO:0000256" key="1">
    <source>
        <dbReference type="SAM" id="MobiDB-lite"/>
    </source>
</evidence>
<reference evidence="5" key="1">
    <citation type="journal article" date="2014" name="Int. J. Syst. Evol. Microbiol.">
        <title>Complete genome sequence of Corynebacterium casei LMG S-19264T (=DSM 44701T), isolated from a smear-ripened cheese.</title>
        <authorList>
            <consortium name="US DOE Joint Genome Institute (JGI-PGF)"/>
            <person name="Walter F."/>
            <person name="Albersmeier A."/>
            <person name="Kalinowski J."/>
            <person name="Ruckert C."/>
        </authorList>
    </citation>
    <scope>NUCLEOTIDE SEQUENCE</scope>
    <source>
        <strain evidence="5">CGMCC 1.15152</strain>
    </source>
</reference>
<dbReference type="Proteomes" id="UP000633205">
    <property type="component" value="Unassembled WGS sequence"/>
</dbReference>
<dbReference type="EMBL" id="BMHO01000001">
    <property type="protein sequence ID" value="GGD35751.1"/>
    <property type="molecule type" value="Genomic_DNA"/>
</dbReference>
<protein>
    <submittedName>
        <fullName evidence="5">Acyltransferase</fullName>
    </submittedName>
</protein>
<dbReference type="InterPro" id="IPR002656">
    <property type="entry name" value="Acyl_transf_3_dom"/>
</dbReference>
<proteinExistence type="predicted"/>
<evidence type="ECO:0000259" key="4">
    <source>
        <dbReference type="Pfam" id="PF19040"/>
    </source>
</evidence>
<gene>
    <name evidence="5" type="ORF">GCM10010915_15390</name>
</gene>
<feature type="transmembrane region" description="Helical" evidence="2">
    <location>
        <begin position="267"/>
        <end position="287"/>
    </location>
</feature>
<reference evidence="5" key="2">
    <citation type="submission" date="2020-09" db="EMBL/GenBank/DDBJ databases">
        <authorList>
            <person name="Sun Q."/>
            <person name="Zhou Y."/>
        </authorList>
    </citation>
    <scope>NUCLEOTIDE SEQUENCE</scope>
    <source>
        <strain evidence="5">CGMCC 1.15152</strain>
    </source>
</reference>
<dbReference type="GO" id="GO:0016747">
    <property type="term" value="F:acyltransferase activity, transferring groups other than amino-acyl groups"/>
    <property type="evidence" value="ECO:0007669"/>
    <property type="project" value="InterPro"/>
</dbReference>
<keyword evidence="2" id="KW-0472">Membrane</keyword>
<feature type="transmembrane region" description="Helical" evidence="2">
    <location>
        <begin position="244"/>
        <end position="261"/>
    </location>
</feature>
<dbReference type="Pfam" id="PF01757">
    <property type="entry name" value="Acyl_transf_3"/>
    <property type="match status" value="1"/>
</dbReference>
<feature type="transmembrane region" description="Helical" evidence="2">
    <location>
        <begin position="333"/>
        <end position="353"/>
    </location>
</feature>
<organism evidence="5 6">
    <name type="scientific">Microbacterium faecale</name>
    <dbReference type="NCBI Taxonomy" id="1804630"/>
    <lineage>
        <taxon>Bacteria</taxon>
        <taxon>Bacillati</taxon>
        <taxon>Actinomycetota</taxon>
        <taxon>Actinomycetes</taxon>
        <taxon>Micrococcales</taxon>
        <taxon>Microbacteriaceae</taxon>
        <taxon>Microbacterium</taxon>
    </lineage>
</organism>
<feature type="transmembrane region" description="Helical" evidence="2">
    <location>
        <begin position="162"/>
        <end position="179"/>
    </location>
</feature>
<feature type="transmembrane region" description="Helical" evidence="2">
    <location>
        <begin position="209"/>
        <end position="232"/>
    </location>
</feature>
<feature type="transmembrane region" description="Helical" evidence="2">
    <location>
        <begin position="308"/>
        <end position="327"/>
    </location>
</feature>
<dbReference type="GO" id="GO:0016020">
    <property type="term" value="C:membrane"/>
    <property type="evidence" value="ECO:0007669"/>
    <property type="project" value="TreeGrafter"/>
</dbReference>
<feature type="transmembrane region" description="Helical" evidence="2">
    <location>
        <begin position="51"/>
        <end position="71"/>
    </location>
</feature>
<dbReference type="InterPro" id="IPR043968">
    <property type="entry name" value="SGNH"/>
</dbReference>
<feature type="domain" description="SGNH" evidence="4">
    <location>
        <begin position="463"/>
        <end position="673"/>
    </location>
</feature>
<feature type="domain" description="Acyltransferase 3" evidence="3">
    <location>
        <begin position="26"/>
        <end position="350"/>
    </location>
</feature>
<sequence length="686" mass="72930">MAPNVEPAESRLIGMQPHAPTRQRRDIQGLRALAVLAVIAAHMTGAPAGGFVGVDVFFVISGFLITGLLLREIDRTGTISFRRFYERRAKRILPAALVVIAATVAGSFVLLGERSRDIAVDGIFSALFAGNWRFAFDGIDYFAQGTPPSPLQHYWSLGVEEQFYLVWPWVMLAIVSLAATRRMRRTRIAIVALTTASFAWALYETIANPAFAYFSTFSRAWELGIGAILAFLPHLRLSHAWRHVLAWTGIASIAASLVVITPTSVGWPAPLGLLPVVGSALVIIAGTDETVRPPRILTNRVATYLGDISYSLYLWHFPVAMLLVAIIPTGTVAYVLLALALTLILSALSYHLVENPARRARWFAWRGGRIRGLTRAWIPTAASLAIVAIAGTAASAIVMPLQADSGRIDAIETVSPDGESAGEVDCTGAGSAVHRDACAEETFDGLIPAPDALEADTGDAYACYMGENASLLSCSHGPEADDATRVALVGDSHAAALLPALEPQLASLGWRLDTYVGRGCALMAPPEQTSDCDVARPDINAQLVSGDYDIVLATSTRRFATPADSHAAILTEIAAAGTRVVVIEDNPMPDEESIACTTRLGAGADSGCGTSADVALASPHVLADVAREKGVPVVDMTDLYCVDGFCDGIVGGVIVYRDAHGHLTQSWAQTMSAPLTRRILSAVDAP</sequence>